<evidence type="ECO:0000256" key="6">
    <source>
        <dbReference type="SAM" id="MobiDB-lite"/>
    </source>
</evidence>
<feature type="compositionally biased region" description="Low complexity" evidence="6">
    <location>
        <begin position="254"/>
        <end position="263"/>
    </location>
</feature>
<evidence type="ECO:0000259" key="7">
    <source>
        <dbReference type="PROSITE" id="PS51154"/>
    </source>
</evidence>
<dbReference type="Gene3D" id="3.90.228.10">
    <property type="match status" value="1"/>
</dbReference>
<organism evidence="8 9">
    <name type="scientific">Characodon lateralis</name>
    <dbReference type="NCBI Taxonomy" id="208331"/>
    <lineage>
        <taxon>Eukaryota</taxon>
        <taxon>Metazoa</taxon>
        <taxon>Chordata</taxon>
        <taxon>Craniata</taxon>
        <taxon>Vertebrata</taxon>
        <taxon>Euteleostomi</taxon>
        <taxon>Actinopterygii</taxon>
        <taxon>Neopterygii</taxon>
        <taxon>Teleostei</taxon>
        <taxon>Neoteleostei</taxon>
        <taxon>Acanthomorphata</taxon>
        <taxon>Ovalentaria</taxon>
        <taxon>Atherinomorphae</taxon>
        <taxon>Cyprinodontiformes</taxon>
        <taxon>Goodeidae</taxon>
        <taxon>Characodon</taxon>
    </lineage>
</organism>
<dbReference type="InterPro" id="IPR002589">
    <property type="entry name" value="Macro_dom"/>
</dbReference>
<dbReference type="Proteomes" id="UP001352852">
    <property type="component" value="Unassembled WGS sequence"/>
</dbReference>
<feature type="domain" description="Macro" evidence="7">
    <location>
        <begin position="61"/>
        <end position="253"/>
    </location>
</feature>
<protein>
    <recommendedName>
        <fullName evidence="7">Macro domain-containing protein</fullName>
    </recommendedName>
</protein>
<feature type="region of interest" description="Disordered" evidence="6">
    <location>
        <begin position="470"/>
        <end position="521"/>
    </location>
</feature>
<feature type="domain" description="Macro" evidence="7">
    <location>
        <begin position="274"/>
        <end position="453"/>
    </location>
</feature>
<evidence type="ECO:0000256" key="1">
    <source>
        <dbReference type="ARBA" id="ARBA00004123"/>
    </source>
</evidence>
<evidence type="ECO:0000313" key="9">
    <source>
        <dbReference type="Proteomes" id="UP001352852"/>
    </source>
</evidence>
<keyword evidence="9" id="KW-1185">Reference proteome</keyword>
<keyword evidence="4" id="KW-0520">NAD</keyword>
<feature type="region of interest" description="Disordered" evidence="6">
    <location>
        <begin position="254"/>
        <end position="277"/>
    </location>
</feature>
<comment type="subcellular location">
    <subcellularLocation>
        <location evidence="1">Nucleus</location>
    </subcellularLocation>
</comment>
<name>A0ABU7EUG2_9TELE</name>
<dbReference type="PROSITE" id="PS51154">
    <property type="entry name" value="MACRO"/>
    <property type="match status" value="2"/>
</dbReference>
<evidence type="ECO:0000256" key="2">
    <source>
        <dbReference type="ARBA" id="ARBA00022676"/>
    </source>
</evidence>
<proteinExistence type="predicted"/>
<reference evidence="8 9" key="1">
    <citation type="submission" date="2021-06" db="EMBL/GenBank/DDBJ databases">
        <authorList>
            <person name="Palmer J.M."/>
        </authorList>
    </citation>
    <scope>NUCLEOTIDE SEQUENCE [LARGE SCALE GENOMIC DNA]</scope>
    <source>
        <strain evidence="8 9">CL_MEX2019</strain>
        <tissue evidence="8">Muscle</tissue>
    </source>
</reference>
<dbReference type="Pfam" id="PF01661">
    <property type="entry name" value="Macro"/>
    <property type="match status" value="2"/>
</dbReference>
<comment type="caution">
    <text evidence="8">The sequence shown here is derived from an EMBL/GenBank/DDBJ whole genome shotgun (WGS) entry which is preliminary data.</text>
</comment>
<dbReference type="SUPFAM" id="SSF52949">
    <property type="entry name" value="Macro domain-like"/>
    <property type="match status" value="2"/>
</dbReference>
<evidence type="ECO:0000256" key="4">
    <source>
        <dbReference type="ARBA" id="ARBA00023027"/>
    </source>
</evidence>
<dbReference type="InterPro" id="IPR043472">
    <property type="entry name" value="Macro_dom-like"/>
</dbReference>
<evidence type="ECO:0000256" key="5">
    <source>
        <dbReference type="ARBA" id="ARBA00023242"/>
    </source>
</evidence>
<dbReference type="PANTHER" id="PTHR14453">
    <property type="entry name" value="PARP/ZINC FINGER CCCH TYPE DOMAIN CONTAINING PROTEIN"/>
    <property type="match status" value="1"/>
</dbReference>
<accession>A0ABU7EUG2</accession>
<dbReference type="Gene3D" id="3.40.220.10">
    <property type="entry name" value="Leucine Aminopeptidase, subunit E, domain 1"/>
    <property type="match status" value="2"/>
</dbReference>
<keyword evidence="3" id="KW-0808">Transferase</keyword>
<dbReference type="InterPro" id="IPR052056">
    <property type="entry name" value="Mono-ARTD/PARP"/>
</dbReference>
<dbReference type="PANTHER" id="PTHR14453:SF70">
    <property type="entry name" value="PROTEIN MONO-ADP-RIBOSYLTRANSFERASE PARP9"/>
    <property type="match status" value="1"/>
</dbReference>
<gene>
    <name evidence="8" type="ORF">CHARACLAT_017276</name>
</gene>
<keyword evidence="5" id="KW-0539">Nucleus</keyword>
<evidence type="ECO:0000313" key="8">
    <source>
        <dbReference type="EMBL" id="MED6290817.1"/>
    </source>
</evidence>
<sequence length="711" mass="79058">MASKLDIPLKDGSVTVVKRYGAIVCDIIDTKFGCVTTIKGLELEDESSTSYWRRPPTISPEKRFEFVMRSGVKVSVWKADLTHFHADAVVNAANEDLKHYGGLAQALSIAGGPQIQMESDDFVKKCGKLPTGKTVVLGAGSLPCKKIIHAVGPDLSMSPSRYDVQKAKPLLETTIFSILSRVEEHHLADVAIPAISSGLFHYPLPECARTIVSSVKHYYDTLPIQNRRSKEIFFVNNDEPTVQEMERACREIFSPQQPQSYSQAAGRNTRSAAHTPPPSVQMGNVLLTLKKGKIEEQKTDVIVNTASKDRQLSVGKISEAILHKAGYEIQKEIRKANMMGLIICTRSHRLDCKKVFHTFCTNKEADPAANQIFYNSVMDCLLTAAAQPYISIAFPAIGTGALGFSKAESASIMLRAFFNFAQSCQIKMEIYVVIFPSDHETFQAFEREMGNLQKHLASLSFPLELTGTGGKFGQNSPQRDSPAHSGGSQGFSRPEASGPKDDSYTSRAPTPTISLLGPSDETTREAEKWLNDLLSVRSHTIKNNFISHFSERDHMQLCRLAENGLVIEEFMAQGHACIAITGEMKKDCVVAALKVEAMLCKIQKEFISEEEGELQMLSQTELPPKRETVDKSSKEFLHRFDAFIVHGLRVTKVDKVENYALKKMFDMKKNQLHCLKPKTMFQRIPAQFCEMISRIGFQAECAPPEGIVPRR</sequence>
<dbReference type="EMBL" id="JAHUTJ010067019">
    <property type="protein sequence ID" value="MED6290817.1"/>
    <property type="molecule type" value="Genomic_DNA"/>
</dbReference>
<dbReference type="CDD" id="cd02907">
    <property type="entry name" value="Macro_Af1521_BAL-like"/>
    <property type="match status" value="1"/>
</dbReference>
<evidence type="ECO:0000256" key="3">
    <source>
        <dbReference type="ARBA" id="ARBA00022679"/>
    </source>
</evidence>
<dbReference type="SMART" id="SM00506">
    <property type="entry name" value="A1pp"/>
    <property type="match status" value="2"/>
</dbReference>
<keyword evidence="2" id="KW-0328">Glycosyltransferase</keyword>